<sequence>MKKCSPIQLKCYMLEQIHPKKFLLITKGTKNTIKNFESLYPMN</sequence>
<reference evidence="1" key="1">
    <citation type="journal article" date="2020" name="Nature">
        <title>Giant virus diversity and host interactions through global metagenomics.</title>
        <authorList>
            <person name="Schulz F."/>
            <person name="Roux S."/>
            <person name="Paez-Espino D."/>
            <person name="Jungbluth S."/>
            <person name="Walsh D.A."/>
            <person name="Denef V.J."/>
            <person name="McMahon K.D."/>
            <person name="Konstantinidis K.T."/>
            <person name="Eloe-Fadrosh E.A."/>
            <person name="Kyrpides N.C."/>
            <person name="Woyke T."/>
        </authorList>
    </citation>
    <scope>NUCLEOTIDE SEQUENCE</scope>
    <source>
        <strain evidence="1">GVMAG-M-3300025695-21</strain>
    </source>
</reference>
<proteinExistence type="predicted"/>
<evidence type="ECO:0000313" key="1">
    <source>
        <dbReference type="EMBL" id="QHT99003.1"/>
    </source>
</evidence>
<dbReference type="EMBL" id="MN740299">
    <property type="protein sequence ID" value="QHT99003.1"/>
    <property type="molecule type" value="Genomic_DNA"/>
</dbReference>
<name>A0A6C0J5T6_9ZZZZ</name>
<organism evidence="1">
    <name type="scientific">viral metagenome</name>
    <dbReference type="NCBI Taxonomy" id="1070528"/>
    <lineage>
        <taxon>unclassified sequences</taxon>
        <taxon>metagenomes</taxon>
        <taxon>organismal metagenomes</taxon>
    </lineage>
</organism>
<protein>
    <submittedName>
        <fullName evidence="1">Uncharacterized protein</fullName>
    </submittedName>
</protein>
<dbReference type="AlphaFoldDB" id="A0A6C0J5T6"/>
<accession>A0A6C0J5T6</accession>